<reference evidence="2 3" key="1">
    <citation type="submission" date="2024-09" db="EMBL/GenBank/DDBJ databases">
        <title>Floridaenema gen nov. (Aerosakkonemataceae, Aerosakkonematales ord. nov., Cyanobacteria) from benthic tropical and subtropical fresh waters, with the description of four new species.</title>
        <authorList>
            <person name="Moretto J.A."/>
            <person name="Berthold D.E."/>
            <person name="Lefler F.W."/>
            <person name="Huang I.-S."/>
            <person name="Laughinghouse H. IV."/>
        </authorList>
    </citation>
    <scope>NUCLEOTIDE SEQUENCE [LARGE SCALE GENOMIC DNA]</scope>
    <source>
        <strain evidence="2 3">BLCC-F46</strain>
    </source>
</reference>
<accession>A0ABV4XB22</accession>
<gene>
    <name evidence="2" type="ORF">ACE1CC_21020</name>
</gene>
<dbReference type="RefSeq" id="WP_413272388.1">
    <property type="nucleotide sequence ID" value="NZ_JBHFNQ010000163.1"/>
</dbReference>
<feature type="region of interest" description="Disordered" evidence="1">
    <location>
        <begin position="1"/>
        <end position="26"/>
    </location>
</feature>
<protein>
    <submittedName>
        <fullName evidence="2">Uncharacterized protein</fullName>
    </submittedName>
</protein>
<sequence length="88" mass="9757">MNDQNQAYGGNLFEENGNNGWAGGSGYDLAPSAHNWGVENTAYHTEHITNAYAENPYEINVFDTPYTETFSHPNPTHDYSSNSGLELE</sequence>
<name>A0ABV4XB22_9CYAN</name>
<evidence type="ECO:0000256" key="1">
    <source>
        <dbReference type="SAM" id="MobiDB-lite"/>
    </source>
</evidence>
<proteinExistence type="predicted"/>
<keyword evidence="3" id="KW-1185">Reference proteome</keyword>
<feature type="region of interest" description="Disordered" evidence="1">
    <location>
        <begin position="68"/>
        <end position="88"/>
    </location>
</feature>
<evidence type="ECO:0000313" key="3">
    <source>
        <dbReference type="Proteomes" id="UP001576774"/>
    </source>
</evidence>
<dbReference type="EMBL" id="JBHFNQ010000163">
    <property type="protein sequence ID" value="MFB2879343.1"/>
    <property type="molecule type" value="Genomic_DNA"/>
</dbReference>
<comment type="caution">
    <text evidence="2">The sequence shown here is derived from an EMBL/GenBank/DDBJ whole genome shotgun (WGS) entry which is preliminary data.</text>
</comment>
<dbReference type="Proteomes" id="UP001576774">
    <property type="component" value="Unassembled WGS sequence"/>
</dbReference>
<evidence type="ECO:0000313" key="2">
    <source>
        <dbReference type="EMBL" id="MFB2879343.1"/>
    </source>
</evidence>
<organism evidence="2 3">
    <name type="scientific">Floridaenema aerugineum BLCC-F46</name>
    <dbReference type="NCBI Taxonomy" id="3153654"/>
    <lineage>
        <taxon>Bacteria</taxon>
        <taxon>Bacillati</taxon>
        <taxon>Cyanobacteriota</taxon>
        <taxon>Cyanophyceae</taxon>
        <taxon>Oscillatoriophycideae</taxon>
        <taxon>Aerosakkonematales</taxon>
        <taxon>Aerosakkonemataceae</taxon>
        <taxon>Floridanema</taxon>
        <taxon>Floridanema aerugineum</taxon>
    </lineage>
</organism>
<feature type="compositionally biased region" description="Low complexity" evidence="1">
    <location>
        <begin position="9"/>
        <end position="19"/>
    </location>
</feature>